<dbReference type="PANTHER" id="PTHR30329:SF21">
    <property type="entry name" value="LIPOPROTEIN YIAD-RELATED"/>
    <property type="match status" value="1"/>
</dbReference>
<keyword evidence="5" id="KW-0812">Transmembrane</keyword>
<evidence type="ECO:0000256" key="1">
    <source>
        <dbReference type="ARBA" id="ARBA00004442"/>
    </source>
</evidence>
<dbReference type="PRINTS" id="PR01021">
    <property type="entry name" value="OMPADOMAIN"/>
</dbReference>
<dbReference type="SUPFAM" id="SSF103088">
    <property type="entry name" value="OmpA-like"/>
    <property type="match status" value="1"/>
</dbReference>
<dbReference type="OrthoDB" id="9782229at2"/>
<dbReference type="InterPro" id="IPR006665">
    <property type="entry name" value="OmpA-like"/>
</dbReference>
<dbReference type="GO" id="GO:0009279">
    <property type="term" value="C:cell outer membrane"/>
    <property type="evidence" value="ECO:0007669"/>
    <property type="project" value="UniProtKB-SubCell"/>
</dbReference>
<reference evidence="7 8" key="1">
    <citation type="submission" date="2019-03" db="EMBL/GenBank/DDBJ databases">
        <title>Pragia sp. nov. isolated from the gut tract of Carduelis flavirostris.</title>
        <authorList>
            <person name="Ge Y."/>
        </authorList>
    </citation>
    <scope>NUCLEOTIDE SEQUENCE [LARGE SCALE GENOMIC DNA]</scope>
    <source>
        <strain evidence="7 8">CF-458</strain>
    </source>
</reference>
<sequence>MDNIIKLLTANVTPQLIEKLSHSLGEKESGLGLALPSVFPVVLEQVRNYLKHSDSSHEFIAELEEIPEFNINSLIDGNHHQSDKLSSLMTMITGKMPEITDKVASVFNLNGSSAKMLLTVAGGMVINALRDYVNNRATQSISLKGWLSSQAHLISAELPVQFQSFSVNEATKPNTVKVVAPAKPLLNPDAPIRPTPKLAEKKKGGGKWWLLLLLLLILAAIYFLRGCGTTKESTPVEIAPPAATAQVSTGSLWGNLGDFFRKLLPDGKELNIPQYGVENKLIEFIESNLPVDSTTWFSFDRLLFKTNSAQLEPQSDEQLNNIVAILKAYPNVKLKLGGYTDNTGTEEINLKLSQDRADSVRAQMIQLGADASRLEAKGYGSEHPVAPNDTDENRAKNRRIDILVIEK</sequence>
<dbReference type="PROSITE" id="PS51123">
    <property type="entry name" value="OMPA_2"/>
    <property type="match status" value="1"/>
</dbReference>
<feature type="transmembrane region" description="Helical" evidence="5">
    <location>
        <begin position="208"/>
        <end position="224"/>
    </location>
</feature>
<comment type="subcellular location">
    <subcellularLocation>
        <location evidence="1">Cell outer membrane</location>
    </subcellularLocation>
</comment>
<dbReference type="Proteomes" id="UP000293154">
    <property type="component" value="Chromosome"/>
</dbReference>
<dbReference type="CDD" id="cd07185">
    <property type="entry name" value="OmpA_C-like"/>
    <property type="match status" value="1"/>
</dbReference>
<dbReference type="RefSeq" id="WP_130590503.1">
    <property type="nucleotide sequence ID" value="NZ_CP034752.1"/>
</dbReference>
<dbReference type="Gene3D" id="3.30.1330.60">
    <property type="entry name" value="OmpA-like domain"/>
    <property type="match status" value="1"/>
</dbReference>
<evidence type="ECO:0000259" key="6">
    <source>
        <dbReference type="PROSITE" id="PS51123"/>
    </source>
</evidence>
<gene>
    <name evidence="7" type="ORF">EKN56_03275</name>
</gene>
<dbReference type="PANTHER" id="PTHR30329">
    <property type="entry name" value="STATOR ELEMENT OF FLAGELLAR MOTOR COMPLEX"/>
    <property type="match status" value="1"/>
</dbReference>
<proteinExistence type="predicted"/>
<accession>A0A411WH12</accession>
<keyword evidence="2 4" id="KW-0472">Membrane</keyword>
<keyword evidence="3" id="KW-0998">Cell outer membrane</keyword>
<dbReference type="KEGG" id="prag:EKN56_03275"/>
<evidence type="ECO:0000313" key="8">
    <source>
        <dbReference type="Proteomes" id="UP000293154"/>
    </source>
</evidence>
<evidence type="ECO:0000313" key="7">
    <source>
        <dbReference type="EMBL" id="QBH95512.1"/>
    </source>
</evidence>
<dbReference type="InterPro" id="IPR006664">
    <property type="entry name" value="OMP_bac"/>
</dbReference>
<name>A0A411WH12_9GAMM</name>
<keyword evidence="5" id="KW-1133">Transmembrane helix</keyword>
<dbReference type="AlphaFoldDB" id="A0A411WH12"/>
<evidence type="ECO:0000256" key="2">
    <source>
        <dbReference type="ARBA" id="ARBA00023136"/>
    </source>
</evidence>
<feature type="domain" description="OmpA-like" evidence="6">
    <location>
        <begin position="291"/>
        <end position="407"/>
    </location>
</feature>
<dbReference type="InterPro" id="IPR036737">
    <property type="entry name" value="OmpA-like_sf"/>
</dbReference>
<evidence type="ECO:0000256" key="4">
    <source>
        <dbReference type="PROSITE-ProRule" id="PRU00473"/>
    </source>
</evidence>
<protein>
    <submittedName>
        <fullName evidence="7">OmpA family protein</fullName>
    </submittedName>
</protein>
<evidence type="ECO:0000256" key="5">
    <source>
        <dbReference type="SAM" id="Phobius"/>
    </source>
</evidence>
<dbReference type="Pfam" id="PF00691">
    <property type="entry name" value="OmpA"/>
    <property type="match status" value="1"/>
</dbReference>
<organism evidence="7 8">
    <name type="scientific">Limnobaculum zhutongyuii</name>
    <dbReference type="NCBI Taxonomy" id="2498113"/>
    <lineage>
        <taxon>Bacteria</taxon>
        <taxon>Pseudomonadati</taxon>
        <taxon>Pseudomonadota</taxon>
        <taxon>Gammaproteobacteria</taxon>
        <taxon>Enterobacterales</taxon>
        <taxon>Budviciaceae</taxon>
        <taxon>Limnobaculum</taxon>
    </lineage>
</organism>
<dbReference type="InterPro" id="IPR050330">
    <property type="entry name" value="Bact_OuterMem_StrucFunc"/>
</dbReference>
<evidence type="ECO:0000256" key="3">
    <source>
        <dbReference type="ARBA" id="ARBA00023237"/>
    </source>
</evidence>
<keyword evidence="8" id="KW-1185">Reference proteome</keyword>
<dbReference type="EMBL" id="CP034752">
    <property type="protein sequence ID" value="QBH95512.1"/>
    <property type="molecule type" value="Genomic_DNA"/>
</dbReference>